<protein>
    <submittedName>
        <fullName evidence="2">Uncharacterized protein</fullName>
    </submittedName>
</protein>
<accession>A0ABT4CBC3</accession>
<feature type="transmembrane region" description="Helical" evidence="1">
    <location>
        <begin position="161"/>
        <end position="179"/>
    </location>
</feature>
<keyword evidence="3" id="KW-1185">Reference proteome</keyword>
<evidence type="ECO:0000256" key="1">
    <source>
        <dbReference type="SAM" id="Phobius"/>
    </source>
</evidence>
<feature type="transmembrane region" description="Helical" evidence="1">
    <location>
        <begin position="45"/>
        <end position="69"/>
    </location>
</feature>
<gene>
    <name evidence="2" type="ORF">NYO98_08230</name>
</gene>
<sequence>MNTALVQAALPTARAIRWAPAVCLAGVLVAATVLARSAGRPADVVLAIAAAGLAATVVSGLHDPAAGLLSAVPVSLMQRRGLRLALLGLPVLAVWFLLDSLTTARLSGPGPLLAVMACGVAVAVWAPQRRAVVLGASTPVVLFALHQFLPGGTVSDVLGWWLTEPWWVLAAATLLCIAGRRR</sequence>
<dbReference type="RefSeq" id="WP_268111103.1">
    <property type="nucleotide sequence ID" value="NZ_JAPPUX010000002.1"/>
</dbReference>
<feature type="transmembrane region" description="Helical" evidence="1">
    <location>
        <begin position="110"/>
        <end position="126"/>
    </location>
</feature>
<proteinExistence type="predicted"/>
<reference evidence="2" key="1">
    <citation type="submission" date="2022-08" db="EMBL/GenBank/DDBJ databases">
        <title>Genome sequencing of Nocardioides sp. STR2.</title>
        <authorList>
            <person name="So Y."/>
        </authorList>
    </citation>
    <scope>NUCLEOTIDE SEQUENCE</scope>
    <source>
        <strain evidence="2">STR2</strain>
    </source>
</reference>
<dbReference type="EMBL" id="JAPPUX010000002">
    <property type="protein sequence ID" value="MCY4726262.1"/>
    <property type="molecule type" value="Genomic_DNA"/>
</dbReference>
<name>A0ABT4CBC3_9ACTN</name>
<comment type="caution">
    <text evidence="2">The sequence shown here is derived from an EMBL/GenBank/DDBJ whole genome shotgun (WGS) entry which is preliminary data.</text>
</comment>
<keyword evidence="1" id="KW-0812">Transmembrane</keyword>
<feature type="transmembrane region" description="Helical" evidence="1">
    <location>
        <begin position="81"/>
        <end position="98"/>
    </location>
</feature>
<organism evidence="2 3">
    <name type="scientific">Nocardioides pini</name>
    <dbReference type="NCBI Taxonomy" id="2975053"/>
    <lineage>
        <taxon>Bacteria</taxon>
        <taxon>Bacillati</taxon>
        <taxon>Actinomycetota</taxon>
        <taxon>Actinomycetes</taxon>
        <taxon>Propionibacteriales</taxon>
        <taxon>Nocardioidaceae</taxon>
        <taxon>Nocardioides</taxon>
    </lineage>
</organism>
<keyword evidence="1" id="KW-1133">Transmembrane helix</keyword>
<keyword evidence="1" id="KW-0472">Membrane</keyword>
<evidence type="ECO:0000313" key="3">
    <source>
        <dbReference type="Proteomes" id="UP001074726"/>
    </source>
</evidence>
<dbReference type="Proteomes" id="UP001074726">
    <property type="component" value="Unassembled WGS sequence"/>
</dbReference>
<evidence type="ECO:0000313" key="2">
    <source>
        <dbReference type="EMBL" id="MCY4726262.1"/>
    </source>
</evidence>